<proteinExistence type="predicted"/>
<organism evidence="1 2">
    <name type="scientific">Arctium lappa</name>
    <name type="common">Greater burdock</name>
    <name type="synonym">Lappa major</name>
    <dbReference type="NCBI Taxonomy" id="4217"/>
    <lineage>
        <taxon>Eukaryota</taxon>
        <taxon>Viridiplantae</taxon>
        <taxon>Streptophyta</taxon>
        <taxon>Embryophyta</taxon>
        <taxon>Tracheophyta</taxon>
        <taxon>Spermatophyta</taxon>
        <taxon>Magnoliopsida</taxon>
        <taxon>eudicotyledons</taxon>
        <taxon>Gunneridae</taxon>
        <taxon>Pentapetalae</taxon>
        <taxon>asterids</taxon>
        <taxon>campanulids</taxon>
        <taxon>Asterales</taxon>
        <taxon>Asteraceae</taxon>
        <taxon>Carduoideae</taxon>
        <taxon>Cardueae</taxon>
        <taxon>Arctiinae</taxon>
        <taxon>Arctium</taxon>
    </lineage>
</organism>
<comment type="caution">
    <text evidence="1">The sequence shown here is derived from an EMBL/GenBank/DDBJ whole genome shotgun (WGS) entry which is preliminary data.</text>
</comment>
<reference evidence="1 2" key="2">
    <citation type="journal article" date="2022" name="Mol. Ecol. Resour.">
        <title>The genomes of chicory, endive, great burdock and yacon provide insights into Asteraceae paleo-polyploidization history and plant inulin production.</title>
        <authorList>
            <person name="Fan W."/>
            <person name="Wang S."/>
            <person name="Wang H."/>
            <person name="Wang A."/>
            <person name="Jiang F."/>
            <person name="Liu H."/>
            <person name="Zhao H."/>
            <person name="Xu D."/>
            <person name="Zhang Y."/>
        </authorList>
    </citation>
    <scope>NUCLEOTIDE SEQUENCE [LARGE SCALE GENOMIC DNA]</scope>
    <source>
        <strain evidence="2">cv. Niubang</strain>
    </source>
</reference>
<sequence length="995" mass="112866">MASMAFIDEHNEITMLQKPKQAAGFHQIVDFLKSSHIAHALTVSPTIYIEHQRQFWANATIVAENGVQMIKTRICEKPLTVTEEVIRISLRLDDASGITSISNDELFSSLTRMGYGGPLGVFKFSKAKFSPQWRFFVHTLMHCISKKTTGWSEFSSTIAYALVCLATARKYNFSKMIFSDLVSNMGNKKSFFMYPRFVQEVITHELTDIPQPVGVYVPKPPKGKVFSNMRRSAGDSEGVDTPLFSTMMVVSQTNEGMAAGSRPPLDYPTASQSQPSLSKSIPQSLLEKPTSPITQTYKRKQVKKTPSLLVPSTPKPLSPLKENSPLGNIHRETIGVSPNPKEVLSEEEVEHMGDEAATTPASTEEESETTGVDSASARQKTSTTKRSNDPSKEGNTSREGEDSYDYQELMETMGNINLDVMKQGKDIEEMKLVILSQQVQIEKLKKMVTRLVQKKRRKQFVLKKRDKVQDSFNKGEKHEGETVEKKAEVEGETEEEMEKETVTAAEVKVAAETEAVEIGLSVEEMEIAETLVKAKNDTPKATQKAKGVVINEGGISEKEKEKEVLKESKGKGKEKMVEAEMPPRQKSQIEMDEEIAKQLQDQMEKEEQLQTEKDRELAKIMAKKLNAEYQKSLKEAAQTKKLQVKKMPVMKQKRQPSKTFLANQERRKMINFLKGAIGVKGEMFTNMAYTQVEELYRKEMAKLQGDSSQREEAERRMKERHDLKIQQPIPEEVTPTKENKEDSESVGVEAKAGKRVKTIASKKQSKRPRVEETAGTTAEHSEVPIAESVQLLEQSSKPTDESMDPYMTIVEPLKAVPISMQAPEIIFWDILRDSGKNFFRIKRADGSFEAYSTWGKVIRSCSRADMEELYKVGMKLYEPVLKGTEENLLKVTLEYLCMMFDPERVHYRIKDHKHEFIFKKIDKWILFENCGVYMITIDNCYHEYYLVDKIYEHSKEKLEGMLKATLVCTKDSEMAKIVVRRTVNQSLGLDPNLGN</sequence>
<protein>
    <submittedName>
        <fullName evidence="1">Uncharacterized protein</fullName>
    </submittedName>
</protein>
<evidence type="ECO:0000313" key="2">
    <source>
        <dbReference type="Proteomes" id="UP001055879"/>
    </source>
</evidence>
<gene>
    <name evidence="1" type="ORF">L6452_14239</name>
</gene>
<evidence type="ECO:0000313" key="1">
    <source>
        <dbReference type="EMBL" id="KAI3734761.1"/>
    </source>
</evidence>
<keyword evidence="2" id="KW-1185">Reference proteome</keyword>
<dbReference type="EMBL" id="CM042050">
    <property type="protein sequence ID" value="KAI3734761.1"/>
    <property type="molecule type" value="Genomic_DNA"/>
</dbReference>
<name>A0ACB9CKH5_ARCLA</name>
<dbReference type="Proteomes" id="UP001055879">
    <property type="component" value="Linkage Group LG04"/>
</dbReference>
<reference evidence="2" key="1">
    <citation type="journal article" date="2022" name="Mol. Ecol. Resour.">
        <title>The genomes of chicory, endive, great burdock and yacon provide insights into Asteraceae palaeo-polyploidization history and plant inulin production.</title>
        <authorList>
            <person name="Fan W."/>
            <person name="Wang S."/>
            <person name="Wang H."/>
            <person name="Wang A."/>
            <person name="Jiang F."/>
            <person name="Liu H."/>
            <person name="Zhao H."/>
            <person name="Xu D."/>
            <person name="Zhang Y."/>
        </authorList>
    </citation>
    <scope>NUCLEOTIDE SEQUENCE [LARGE SCALE GENOMIC DNA]</scope>
    <source>
        <strain evidence="2">cv. Niubang</strain>
    </source>
</reference>
<accession>A0ACB9CKH5</accession>